<accession>A0AA43S5L6</accession>
<dbReference type="PANTHER" id="PTHR37423:SF2">
    <property type="entry name" value="MEMBRANE-BOUND LYTIC MUREIN TRANSGLYCOSYLASE C"/>
    <property type="match status" value="1"/>
</dbReference>
<dbReference type="PROSITE" id="PS00922">
    <property type="entry name" value="TRANSGLYCOSYLASE"/>
    <property type="match status" value="1"/>
</dbReference>
<sequence>MERSLLMRLVYAVILIAAFLSGCASTGDWSSDTPTKTNPRASKAARVNLKKQSVSTIYAPSSNLWIRIRDGFEMEPSNSPWEGEQLRLLTAKPEYVNRSMARSSRYLFYIVQEVNARGMPTEIALLPFVESAFNPQAKSGAKAMGIWQFMPATGKDFQLTQNIFRDERRDVLQSTDAALDYLQRLHDQFGTWELALAAYNWGAGNIAKAQKKNLAAGLPTDYESLQLPKETRNYVPKLMAYRQIVLDPGAYGVTLPDLENHPYFVAVDVGSDIDVALVIKLAEIPAEEFHVLNPSFNKPVILSAAGQQILLPFGHAEIFQENLKNYSRPLSSWTAVQVGKTESADQTAKTLGVDPDVLRDVNGIPKGMRIKAGSTVIIPRNSRRLGDISANLADNASLSLEKPPPPPPPTPKCSKPTKGAKGSKAAKDLKCTPPKSYKDASKVVSKGNSSVKTASTQHKSESTVVAKSAKNGNAKPSTKKEASKTQ</sequence>
<name>A0AA43S5L6_9BURK</name>
<feature type="compositionally biased region" description="Polar residues" evidence="2">
    <location>
        <begin position="25"/>
        <end position="40"/>
    </location>
</feature>
<feature type="compositionally biased region" description="Basic and acidic residues" evidence="2">
    <location>
        <begin position="425"/>
        <end position="441"/>
    </location>
</feature>
<dbReference type="RefSeq" id="WP_280756953.1">
    <property type="nucleotide sequence ID" value="NZ_JARXXW010000011.1"/>
</dbReference>
<dbReference type="SUPFAM" id="SSF53955">
    <property type="entry name" value="Lysozyme-like"/>
    <property type="match status" value="1"/>
</dbReference>
<dbReference type="InterPro" id="IPR008258">
    <property type="entry name" value="Transglycosylase_SLT_dom_1"/>
</dbReference>
<feature type="domain" description="Transglycosylase SLT" evidence="3">
    <location>
        <begin position="116"/>
        <end position="213"/>
    </location>
</feature>
<dbReference type="Proteomes" id="UP001161160">
    <property type="component" value="Unassembled WGS sequence"/>
</dbReference>
<proteinExistence type="inferred from homology"/>
<evidence type="ECO:0000256" key="1">
    <source>
        <dbReference type="ARBA" id="ARBA00007734"/>
    </source>
</evidence>
<gene>
    <name evidence="4" type="ORF">M2127_002010</name>
</gene>
<comment type="caution">
    <text evidence="4">The sequence shown here is derived from an EMBL/GenBank/DDBJ whole genome shotgun (WGS) entry which is preliminary data.</text>
</comment>
<keyword evidence="4" id="KW-0456">Lyase</keyword>
<feature type="region of interest" description="Disordered" evidence="2">
    <location>
        <begin position="397"/>
        <end position="486"/>
    </location>
</feature>
<dbReference type="InterPro" id="IPR023346">
    <property type="entry name" value="Lysozyme-like_dom_sf"/>
</dbReference>
<protein>
    <submittedName>
        <fullName evidence="4">Membrane-bound lytic murein transglycosylase D</fullName>
        <ecNumber evidence="4">4.2.2.-</ecNumber>
    </submittedName>
</protein>
<feature type="compositionally biased region" description="Pro residues" evidence="2">
    <location>
        <begin position="402"/>
        <end position="411"/>
    </location>
</feature>
<comment type="similarity">
    <text evidence="1">Belongs to the transglycosylase Slt family.</text>
</comment>
<dbReference type="CDD" id="cd16894">
    <property type="entry name" value="MltD-like"/>
    <property type="match status" value="1"/>
</dbReference>
<feature type="compositionally biased region" description="Polar residues" evidence="2">
    <location>
        <begin position="453"/>
        <end position="476"/>
    </location>
</feature>
<evidence type="ECO:0000256" key="2">
    <source>
        <dbReference type="SAM" id="MobiDB-lite"/>
    </source>
</evidence>
<dbReference type="GO" id="GO:0008933">
    <property type="term" value="F:peptidoglycan lytic transglycosylase activity"/>
    <property type="evidence" value="ECO:0007669"/>
    <property type="project" value="InterPro"/>
</dbReference>
<dbReference type="GO" id="GO:0000270">
    <property type="term" value="P:peptidoglycan metabolic process"/>
    <property type="evidence" value="ECO:0007669"/>
    <property type="project" value="InterPro"/>
</dbReference>
<dbReference type="InterPro" id="IPR000189">
    <property type="entry name" value="Transglyc_AS"/>
</dbReference>
<dbReference type="PANTHER" id="PTHR37423">
    <property type="entry name" value="SOLUBLE LYTIC MUREIN TRANSGLYCOSYLASE-RELATED"/>
    <property type="match status" value="1"/>
</dbReference>
<evidence type="ECO:0000259" key="3">
    <source>
        <dbReference type="Pfam" id="PF01464"/>
    </source>
</evidence>
<reference evidence="4" key="1">
    <citation type="submission" date="2023-04" db="EMBL/GenBank/DDBJ databases">
        <title>Genome Encyclopedia of Bacteria and Archaea VI: Functional Genomics of Type Strains.</title>
        <authorList>
            <person name="Whitman W."/>
        </authorList>
    </citation>
    <scope>NUCLEOTIDE SEQUENCE</scope>
    <source>
        <strain evidence="4">Enz.4-51</strain>
    </source>
</reference>
<dbReference type="EMBL" id="JARXYA010000011">
    <property type="protein sequence ID" value="MDH6504684.1"/>
    <property type="molecule type" value="Genomic_DNA"/>
</dbReference>
<feature type="region of interest" description="Disordered" evidence="2">
    <location>
        <begin position="25"/>
        <end position="45"/>
    </location>
</feature>
<evidence type="ECO:0000313" key="5">
    <source>
        <dbReference type="Proteomes" id="UP001161160"/>
    </source>
</evidence>
<dbReference type="AlphaFoldDB" id="A0AA43S5L6"/>
<dbReference type="Pfam" id="PF01464">
    <property type="entry name" value="SLT"/>
    <property type="match status" value="1"/>
</dbReference>
<dbReference type="Gene3D" id="1.10.530.10">
    <property type="match status" value="1"/>
</dbReference>
<dbReference type="PROSITE" id="PS51257">
    <property type="entry name" value="PROKAR_LIPOPROTEIN"/>
    <property type="match status" value="1"/>
</dbReference>
<keyword evidence="5" id="KW-1185">Reference proteome</keyword>
<organism evidence="4 5">
    <name type="scientific">Polynucleobacter sphagniphilus</name>
    <dbReference type="NCBI Taxonomy" id="1743169"/>
    <lineage>
        <taxon>Bacteria</taxon>
        <taxon>Pseudomonadati</taxon>
        <taxon>Pseudomonadota</taxon>
        <taxon>Betaproteobacteria</taxon>
        <taxon>Burkholderiales</taxon>
        <taxon>Burkholderiaceae</taxon>
        <taxon>Polynucleobacter</taxon>
    </lineage>
</organism>
<dbReference type="EC" id="4.2.2.-" evidence="4"/>
<dbReference type="GO" id="GO:0016020">
    <property type="term" value="C:membrane"/>
    <property type="evidence" value="ECO:0007669"/>
    <property type="project" value="InterPro"/>
</dbReference>
<feature type="compositionally biased region" description="Low complexity" evidence="2">
    <location>
        <begin position="442"/>
        <end position="452"/>
    </location>
</feature>
<evidence type="ECO:0000313" key="4">
    <source>
        <dbReference type="EMBL" id="MDH6504684.1"/>
    </source>
</evidence>